<accession>B3E5J1</accession>
<sequence length="568" mass="60974">MFTILKTACTVLLLLAAATCSFAATSLPDQVVRDFTPLSGYVVQSSGEEYLIDLGIGQGVAVGDLFTVVGPGATITHPVTGKVLGTEETRKGLLRLIRLKQGYSHSRPVGTVAGVKRGDVIHRFQDIPAIVWDYTGQGEQLAKELQTALPHLNWQDYAAAQQKRPASPARPATFSPALYFILTSQAVEVRAPDFELIHSYPTTTSPQPSQPAPAATAAPTAASALAVLPPVTAGGAVLAGGEPIWSYTGLKGTPVGVEAGDFDGDGRPEVAIAYSDRIEIGRLGPEGYQGLGTVRLAAGSLAYALDAVDLLPNGRPELYVSAMNSNGNPAGISIEFRDGRYRTTITKIPWHLRRVALPGEGDVLLAQEYDSLGREFAGPVFRVKRSGDRLTAGAKLSLPRRINLYGFAPFTSQGRKLIAYLNDDGYLSIVTPEGEELADSVDALGGTESYFTMNDDVPSGGESREVYLKARIEASDQGDILVSANSGLSFLARFKMYLKSEIKRLHWNGKELREVWHTAPDKSYLADFKLMPGKAGEKARLLSVVAFPKTSPVADRKAALRLYQLDTP</sequence>
<dbReference type="RefSeq" id="WP_012469012.1">
    <property type="nucleotide sequence ID" value="NC_010814.1"/>
</dbReference>
<proteinExistence type="predicted"/>
<dbReference type="EMBL" id="CP001089">
    <property type="protein sequence ID" value="ACD94662.1"/>
    <property type="molecule type" value="Genomic_DNA"/>
</dbReference>
<dbReference type="OrthoDB" id="9813582at2"/>
<organism evidence="2 3">
    <name type="scientific">Trichlorobacter lovleyi (strain ATCC BAA-1151 / DSM 17278 / SZ)</name>
    <name type="common">Geobacter lovleyi</name>
    <dbReference type="NCBI Taxonomy" id="398767"/>
    <lineage>
        <taxon>Bacteria</taxon>
        <taxon>Pseudomonadati</taxon>
        <taxon>Thermodesulfobacteriota</taxon>
        <taxon>Desulfuromonadia</taxon>
        <taxon>Geobacterales</taxon>
        <taxon>Geobacteraceae</taxon>
        <taxon>Trichlorobacter</taxon>
    </lineage>
</organism>
<dbReference type="eggNOG" id="COG5386">
    <property type="taxonomic scope" value="Bacteria"/>
</dbReference>
<keyword evidence="3" id="KW-1185">Reference proteome</keyword>
<feature type="signal peptide" evidence="1">
    <location>
        <begin position="1"/>
        <end position="23"/>
    </location>
</feature>
<dbReference type="AlphaFoldDB" id="B3E5J1"/>
<feature type="chain" id="PRO_5002786121" evidence="1">
    <location>
        <begin position="24"/>
        <end position="568"/>
    </location>
</feature>
<dbReference type="SUPFAM" id="SSF69318">
    <property type="entry name" value="Integrin alpha N-terminal domain"/>
    <property type="match status" value="1"/>
</dbReference>
<dbReference type="InterPro" id="IPR028994">
    <property type="entry name" value="Integrin_alpha_N"/>
</dbReference>
<name>B3E5J1_TRIL1</name>
<gene>
    <name evidence="2" type="ordered locus">Glov_0939</name>
</gene>
<dbReference type="STRING" id="398767.Glov_0939"/>
<dbReference type="KEGG" id="glo:Glov_0939"/>
<evidence type="ECO:0000313" key="3">
    <source>
        <dbReference type="Proteomes" id="UP000002420"/>
    </source>
</evidence>
<protein>
    <submittedName>
        <fullName evidence="2">FG-GAP repeat protein</fullName>
    </submittedName>
</protein>
<dbReference type="Proteomes" id="UP000002420">
    <property type="component" value="Chromosome"/>
</dbReference>
<evidence type="ECO:0000313" key="2">
    <source>
        <dbReference type="EMBL" id="ACD94662.1"/>
    </source>
</evidence>
<keyword evidence="1" id="KW-0732">Signal</keyword>
<dbReference type="HOGENOM" id="CLU_446063_0_0_7"/>
<evidence type="ECO:0000256" key="1">
    <source>
        <dbReference type="SAM" id="SignalP"/>
    </source>
</evidence>
<reference evidence="2 3" key="1">
    <citation type="submission" date="2008-05" db="EMBL/GenBank/DDBJ databases">
        <title>Complete sequence of chromosome of Geobacter lovleyi SZ.</title>
        <authorList>
            <consortium name="US DOE Joint Genome Institute"/>
            <person name="Lucas S."/>
            <person name="Copeland A."/>
            <person name="Lapidus A."/>
            <person name="Glavina del Rio T."/>
            <person name="Dalin E."/>
            <person name="Tice H."/>
            <person name="Bruce D."/>
            <person name="Goodwin L."/>
            <person name="Pitluck S."/>
            <person name="Chertkov O."/>
            <person name="Meincke L."/>
            <person name="Brettin T."/>
            <person name="Detter J.C."/>
            <person name="Han C."/>
            <person name="Tapia R."/>
            <person name="Kuske C.R."/>
            <person name="Schmutz J."/>
            <person name="Larimer F."/>
            <person name="Land M."/>
            <person name="Hauser L."/>
            <person name="Kyrpides N."/>
            <person name="Mikhailova N."/>
            <person name="Sung Y."/>
            <person name="Fletcher K.E."/>
            <person name="Ritalahti K.M."/>
            <person name="Loeffler F.E."/>
            <person name="Richardson P."/>
        </authorList>
    </citation>
    <scope>NUCLEOTIDE SEQUENCE [LARGE SCALE GENOMIC DNA]</scope>
    <source>
        <strain evidence="3">ATCC BAA-1151 / DSM 17278 / SZ</strain>
    </source>
</reference>